<gene>
    <name evidence="1" type="ORF">Tco_0892201</name>
</gene>
<organism evidence="1 2">
    <name type="scientific">Tanacetum coccineum</name>
    <dbReference type="NCBI Taxonomy" id="301880"/>
    <lineage>
        <taxon>Eukaryota</taxon>
        <taxon>Viridiplantae</taxon>
        <taxon>Streptophyta</taxon>
        <taxon>Embryophyta</taxon>
        <taxon>Tracheophyta</taxon>
        <taxon>Spermatophyta</taxon>
        <taxon>Magnoliopsida</taxon>
        <taxon>eudicotyledons</taxon>
        <taxon>Gunneridae</taxon>
        <taxon>Pentapetalae</taxon>
        <taxon>asterids</taxon>
        <taxon>campanulids</taxon>
        <taxon>Asterales</taxon>
        <taxon>Asteraceae</taxon>
        <taxon>Asteroideae</taxon>
        <taxon>Anthemideae</taxon>
        <taxon>Anthemidinae</taxon>
        <taxon>Tanacetum</taxon>
    </lineage>
</organism>
<name>A0ABQ5C6U5_9ASTR</name>
<reference evidence="1" key="2">
    <citation type="submission" date="2022-01" db="EMBL/GenBank/DDBJ databases">
        <authorList>
            <person name="Yamashiro T."/>
            <person name="Shiraishi A."/>
            <person name="Satake H."/>
            <person name="Nakayama K."/>
        </authorList>
    </citation>
    <scope>NUCLEOTIDE SEQUENCE</scope>
</reference>
<reference evidence="1" key="1">
    <citation type="journal article" date="2022" name="Int. J. Mol. Sci.">
        <title>Draft Genome of Tanacetum Coccineum: Genomic Comparison of Closely Related Tanacetum-Family Plants.</title>
        <authorList>
            <person name="Yamashiro T."/>
            <person name="Shiraishi A."/>
            <person name="Nakayama K."/>
            <person name="Satake H."/>
        </authorList>
    </citation>
    <scope>NUCLEOTIDE SEQUENCE</scope>
</reference>
<dbReference type="Proteomes" id="UP001151760">
    <property type="component" value="Unassembled WGS sequence"/>
</dbReference>
<accession>A0ABQ5C6U5</accession>
<sequence length="116" mass="12966">MVSQYGRSFHCLHSLIVLPKVLNYEISAWCSDMIQSTTCQQNVLRSLVVSRPLVVLANVVSSTGGSLEYIPSSNQAKIEYLYNSEIKIKSQAQSANVRRTYQLCAALLLKVKELKT</sequence>
<proteinExistence type="predicted"/>
<comment type="caution">
    <text evidence="1">The sequence shown here is derived from an EMBL/GenBank/DDBJ whole genome shotgun (WGS) entry which is preliminary data.</text>
</comment>
<keyword evidence="2" id="KW-1185">Reference proteome</keyword>
<protein>
    <submittedName>
        <fullName evidence="1">Uncharacterized protein</fullName>
    </submittedName>
</protein>
<evidence type="ECO:0000313" key="1">
    <source>
        <dbReference type="EMBL" id="GJT22264.1"/>
    </source>
</evidence>
<evidence type="ECO:0000313" key="2">
    <source>
        <dbReference type="Proteomes" id="UP001151760"/>
    </source>
</evidence>
<dbReference type="EMBL" id="BQNB010013955">
    <property type="protein sequence ID" value="GJT22264.1"/>
    <property type="molecule type" value="Genomic_DNA"/>
</dbReference>